<accession>A0A5A5TZP9</accession>
<name>A0A5A5TZP9_LEUCI</name>
<gene>
    <name evidence="3" type="ORF">LCIT_09200</name>
</gene>
<proteinExistence type="predicted"/>
<evidence type="ECO:0000256" key="1">
    <source>
        <dbReference type="ARBA" id="ARBA00022729"/>
    </source>
</evidence>
<dbReference type="EMBL" id="BJJW01000006">
    <property type="protein sequence ID" value="GDZ83678.1"/>
    <property type="molecule type" value="Genomic_DNA"/>
</dbReference>
<evidence type="ECO:0000313" key="3">
    <source>
        <dbReference type="EMBL" id="GDZ83678.1"/>
    </source>
</evidence>
<dbReference type="SUPFAM" id="SSF82057">
    <property type="entry name" value="Prokaryotic SH3-related domain"/>
    <property type="match status" value="1"/>
</dbReference>
<keyword evidence="1" id="KW-0732">Signal</keyword>
<reference evidence="3 4" key="1">
    <citation type="submission" date="2019-04" db="EMBL/GenBank/DDBJ databases">
        <title>A pseudo-fructophilic Leuconostoc citreum strain F192-5 isolated from peel of satsuma mandarin: the first report for isolation and characterization of strain-dependent fructophilic-like characteristics.</title>
        <authorList>
            <person name="Maeno S."/>
            <person name="Tanizawa Y."/>
            <person name="Kajikawa A."/>
            <person name="Kanesaki Y."/>
            <person name="Kubota E."/>
            <person name="Arita M."/>
            <person name="Leon D."/>
            <person name="Endo A."/>
        </authorList>
    </citation>
    <scope>NUCLEOTIDE SEQUENCE [LARGE SCALE GENOMIC DNA]</scope>
    <source>
        <strain evidence="3 4">F192-5</strain>
    </source>
</reference>
<protein>
    <recommendedName>
        <fullName evidence="2">GW domain-containing protein</fullName>
    </recommendedName>
</protein>
<dbReference type="AlphaFoldDB" id="A0A5A5TZP9"/>
<comment type="caution">
    <text evidence="3">The sequence shown here is derived from an EMBL/GenBank/DDBJ whole genome shotgun (WGS) entry which is preliminary data.</text>
</comment>
<sequence length="241" mass="26745">MQKTTIKHMFLIAATLATLAATEVVSQELDLTQEVSAATMTQSDIVVSQNNRDDAFWTKPYGQEGAQYLGSMKQYEGLKIPAAEVGETITIGETTWRHITIHGQTGYADVNAFANVVRGAVIDISPFRYQVAFNSGGGGIWTKPYGVPGAEYLGGTVGDMRSFYVDKIAKIQNNGITTEWIHLQNYGWVDRTNTRSQIIMSEINYTLFGRYGILPRNYDLYSEYGSQLRQAGLTGINQLNF</sequence>
<dbReference type="Gene3D" id="2.30.30.170">
    <property type="match status" value="1"/>
</dbReference>
<feature type="domain" description="GW" evidence="2">
    <location>
        <begin position="131"/>
        <end position="193"/>
    </location>
</feature>
<dbReference type="InterPro" id="IPR038200">
    <property type="entry name" value="GW_dom_sf"/>
</dbReference>
<feature type="domain" description="GW" evidence="2">
    <location>
        <begin position="40"/>
        <end position="113"/>
    </location>
</feature>
<dbReference type="InterPro" id="IPR025987">
    <property type="entry name" value="GW_dom"/>
</dbReference>
<dbReference type="Proteomes" id="UP000323274">
    <property type="component" value="Unassembled WGS sequence"/>
</dbReference>
<dbReference type="Pfam" id="PF13457">
    <property type="entry name" value="GW"/>
    <property type="match status" value="2"/>
</dbReference>
<organism evidence="3 4">
    <name type="scientific">Leuconostoc citreum</name>
    <dbReference type="NCBI Taxonomy" id="33964"/>
    <lineage>
        <taxon>Bacteria</taxon>
        <taxon>Bacillati</taxon>
        <taxon>Bacillota</taxon>
        <taxon>Bacilli</taxon>
        <taxon>Lactobacillales</taxon>
        <taxon>Lactobacillaceae</taxon>
        <taxon>Leuconostoc</taxon>
    </lineage>
</organism>
<evidence type="ECO:0000313" key="4">
    <source>
        <dbReference type="Proteomes" id="UP000323274"/>
    </source>
</evidence>
<evidence type="ECO:0000259" key="2">
    <source>
        <dbReference type="Pfam" id="PF13457"/>
    </source>
</evidence>
<dbReference type="RefSeq" id="WP_004906919.1">
    <property type="nucleotide sequence ID" value="NZ_BJJW01000006.1"/>
</dbReference>